<gene>
    <name evidence="2" type="ORF">mMyoMyo1_001808</name>
</gene>
<evidence type="ECO:0000313" key="3">
    <source>
        <dbReference type="Proteomes" id="UP000527355"/>
    </source>
</evidence>
<accession>A0A7J7VX62</accession>
<protein>
    <submittedName>
        <fullName evidence="2">Uncharacterized protein</fullName>
    </submittedName>
</protein>
<feature type="region of interest" description="Disordered" evidence="1">
    <location>
        <begin position="1"/>
        <end position="64"/>
    </location>
</feature>
<feature type="region of interest" description="Disordered" evidence="1">
    <location>
        <begin position="116"/>
        <end position="137"/>
    </location>
</feature>
<comment type="caution">
    <text evidence="2">The sequence shown here is derived from an EMBL/GenBank/DDBJ whole genome shotgun (WGS) entry which is preliminary data.</text>
</comment>
<organism evidence="2 3">
    <name type="scientific">Myotis myotis</name>
    <name type="common">Greater mouse-eared bat</name>
    <name type="synonym">Vespertilio myotis</name>
    <dbReference type="NCBI Taxonomy" id="51298"/>
    <lineage>
        <taxon>Eukaryota</taxon>
        <taxon>Metazoa</taxon>
        <taxon>Chordata</taxon>
        <taxon>Craniata</taxon>
        <taxon>Vertebrata</taxon>
        <taxon>Euteleostomi</taxon>
        <taxon>Mammalia</taxon>
        <taxon>Eutheria</taxon>
        <taxon>Laurasiatheria</taxon>
        <taxon>Chiroptera</taxon>
        <taxon>Yangochiroptera</taxon>
        <taxon>Vespertilionidae</taxon>
        <taxon>Myotis</taxon>
    </lineage>
</organism>
<reference evidence="2 3" key="1">
    <citation type="journal article" date="2020" name="Nature">
        <title>Six reference-quality genomes reveal evolution of bat adaptations.</title>
        <authorList>
            <person name="Jebb D."/>
            <person name="Huang Z."/>
            <person name="Pippel M."/>
            <person name="Hughes G.M."/>
            <person name="Lavrichenko K."/>
            <person name="Devanna P."/>
            <person name="Winkler S."/>
            <person name="Jermiin L.S."/>
            <person name="Skirmuntt E.C."/>
            <person name="Katzourakis A."/>
            <person name="Burkitt-Gray L."/>
            <person name="Ray D.A."/>
            <person name="Sullivan K.A.M."/>
            <person name="Roscito J.G."/>
            <person name="Kirilenko B.M."/>
            <person name="Davalos L.M."/>
            <person name="Corthals A.P."/>
            <person name="Power M.L."/>
            <person name="Jones G."/>
            <person name="Ransome R.D."/>
            <person name="Dechmann D.K.N."/>
            <person name="Locatelli A.G."/>
            <person name="Puechmaille S.J."/>
            <person name="Fedrigo O."/>
            <person name="Jarvis E.D."/>
            <person name="Hiller M."/>
            <person name="Vernes S.C."/>
            <person name="Myers E.W."/>
            <person name="Teeling E.C."/>
        </authorList>
    </citation>
    <scope>NUCLEOTIDE SEQUENCE [LARGE SCALE GENOMIC DNA]</scope>
    <source>
        <strain evidence="2">MMyoMyo1</strain>
        <tissue evidence="2">Flight muscle</tissue>
    </source>
</reference>
<dbReference type="EMBL" id="JABWUV010000009">
    <property type="protein sequence ID" value="KAF6329653.1"/>
    <property type="molecule type" value="Genomic_DNA"/>
</dbReference>
<keyword evidence="3" id="KW-1185">Reference proteome</keyword>
<evidence type="ECO:0000256" key="1">
    <source>
        <dbReference type="SAM" id="MobiDB-lite"/>
    </source>
</evidence>
<dbReference type="AlphaFoldDB" id="A0A7J7VX62"/>
<dbReference type="Proteomes" id="UP000527355">
    <property type="component" value="Unassembled WGS sequence"/>
</dbReference>
<proteinExistence type="predicted"/>
<sequence length="137" mass="14674">MKPWMSDQPGVAQEPASRTPGALQAGGLSHQAQSRPDHDHQGHGRQLSPENTRDAAAAGHLWGEAPPWPCSPASAICASVQPTMLLPERFGALSWSPGRLHSCCFHLEDTSLTHLAPPTRASESDLDWGAHPNVSTY</sequence>
<evidence type="ECO:0000313" key="2">
    <source>
        <dbReference type="EMBL" id="KAF6329653.1"/>
    </source>
</evidence>
<name>A0A7J7VX62_MYOMY</name>